<dbReference type="Pfam" id="PF02653">
    <property type="entry name" value="BPD_transp_2"/>
    <property type="match status" value="1"/>
</dbReference>
<keyword evidence="6 10" id="KW-1133">Transmembrane helix</keyword>
<feature type="transmembrane region" description="Helical" evidence="10">
    <location>
        <begin position="94"/>
        <end position="110"/>
    </location>
</feature>
<evidence type="ECO:0000256" key="4">
    <source>
        <dbReference type="ARBA" id="ARBA00022519"/>
    </source>
</evidence>
<evidence type="ECO:0000256" key="2">
    <source>
        <dbReference type="ARBA" id="ARBA00022448"/>
    </source>
</evidence>
<feature type="transmembrane region" description="Helical" evidence="10">
    <location>
        <begin position="185"/>
        <end position="207"/>
    </location>
</feature>
<keyword evidence="5 10" id="KW-0812">Transmembrane</keyword>
<dbReference type="PANTHER" id="PTHR32196">
    <property type="entry name" value="ABC TRANSPORTER PERMEASE PROTEIN YPHD-RELATED-RELATED"/>
    <property type="match status" value="1"/>
</dbReference>
<feature type="region of interest" description="Disordered" evidence="9">
    <location>
        <begin position="1"/>
        <end position="22"/>
    </location>
</feature>
<reference evidence="11 12" key="1">
    <citation type="submission" date="2020-04" db="EMBL/GenBank/DDBJ databases">
        <authorList>
            <person name="Liu S."/>
        </authorList>
    </citation>
    <scope>NUCLEOTIDE SEQUENCE [LARGE SCALE GENOMIC DNA]</scope>
    <source>
        <strain evidence="11 12">CGMCC 1.15091</strain>
    </source>
</reference>
<evidence type="ECO:0000256" key="8">
    <source>
        <dbReference type="ARBA" id="ARBA00039381"/>
    </source>
</evidence>
<protein>
    <recommendedName>
        <fullName evidence="8">Autoinducer 2 import system permease protein LsrD</fullName>
    </recommendedName>
</protein>
<comment type="caution">
    <text evidence="11">The sequence shown here is derived from an EMBL/GenBank/DDBJ whole genome shotgun (WGS) entry which is preliminary data.</text>
</comment>
<evidence type="ECO:0000256" key="3">
    <source>
        <dbReference type="ARBA" id="ARBA00022475"/>
    </source>
</evidence>
<keyword evidence="12" id="KW-1185">Reference proteome</keyword>
<keyword evidence="3" id="KW-1003">Cell membrane</keyword>
<evidence type="ECO:0000256" key="1">
    <source>
        <dbReference type="ARBA" id="ARBA00004651"/>
    </source>
</evidence>
<gene>
    <name evidence="11" type="ORF">HER39_17915</name>
</gene>
<sequence length="263" mass="26509">MKLQESPADKPLRPVRGQAEPTHAARGARRFAGALANPTAIVWLIALVCLPLSRIVSPNFPSISQVNSVLILSLFLVTVAFGQGLVILTGGTDLSVASVVGLGAFATGVLSNAGVPVLAAVAIAVALCAAVGVVNGLFVAYAGFPPFIVTLASGTILASVLLGVSRGAPAQRSPAVLADIFSGRIAVAGIPTPVIALVLVVLLGLLFQNRTRLGRQAYCVGNSVRATQIAGLSVTGTLIAVYVVAAAFYGLAGVMLLGYSSGA</sequence>
<name>A0ABX1JTX9_9MICC</name>
<feature type="non-terminal residue" evidence="11">
    <location>
        <position position="263"/>
    </location>
</feature>
<feature type="transmembrane region" description="Helical" evidence="10">
    <location>
        <begin position="40"/>
        <end position="57"/>
    </location>
</feature>
<comment type="subcellular location">
    <subcellularLocation>
        <location evidence="1">Cell membrane</location>
        <topology evidence="1">Multi-pass membrane protein</topology>
    </subcellularLocation>
</comment>
<keyword evidence="7 10" id="KW-0472">Membrane</keyword>
<evidence type="ECO:0000256" key="9">
    <source>
        <dbReference type="SAM" id="MobiDB-lite"/>
    </source>
</evidence>
<evidence type="ECO:0000256" key="10">
    <source>
        <dbReference type="SAM" id="Phobius"/>
    </source>
</evidence>
<accession>A0ABX1JTX9</accession>
<dbReference type="InterPro" id="IPR001851">
    <property type="entry name" value="ABC_transp_permease"/>
</dbReference>
<dbReference type="EMBL" id="JAAZSR010000525">
    <property type="protein sequence ID" value="NKX52413.1"/>
    <property type="molecule type" value="Genomic_DNA"/>
</dbReference>
<evidence type="ECO:0000256" key="7">
    <source>
        <dbReference type="ARBA" id="ARBA00023136"/>
    </source>
</evidence>
<feature type="transmembrane region" description="Helical" evidence="10">
    <location>
        <begin position="69"/>
        <end position="88"/>
    </location>
</feature>
<proteinExistence type="predicted"/>
<evidence type="ECO:0000313" key="12">
    <source>
        <dbReference type="Proteomes" id="UP000523795"/>
    </source>
</evidence>
<evidence type="ECO:0000313" key="11">
    <source>
        <dbReference type="EMBL" id="NKX52413.1"/>
    </source>
</evidence>
<feature type="transmembrane region" description="Helical" evidence="10">
    <location>
        <begin position="117"/>
        <end position="141"/>
    </location>
</feature>
<evidence type="ECO:0000256" key="6">
    <source>
        <dbReference type="ARBA" id="ARBA00022989"/>
    </source>
</evidence>
<dbReference type="Proteomes" id="UP000523795">
    <property type="component" value="Unassembled WGS sequence"/>
</dbReference>
<keyword evidence="4" id="KW-0997">Cell inner membrane</keyword>
<dbReference type="PANTHER" id="PTHR32196:SF71">
    <property type="entry name" value="AUTOINDUCER 2 IMPORT SYSTEM PERMEASE PROTEIN LSRD"/>
    <property type="match status" value="1"/>
</dbReference>
<keyword evidence="2" id="KW-0813">Transport</keyword>
<feature type="transmembrane region" description="Helical" evidence="10">
    <location>
        <begin position="147"/>
        <end position="164"/>
    </location>
</feature>
<evidence type="ECO:0000256" key="5">
    <source>
        <dbReference type="ARBA" id="ARBA00022692"/>
    </source>
</evidence>
<organism evidence="11 12">
    <name type="scientific">Arthrobacter deserti</name>
    <dbReference type="NCBI Taxonomy" id="1742687"/>
    <lineage>
        <taxon>Bacteria</taxon>
        <taxon>Bacillati</taxon>
        <taxon>Actinomycetota</taxon>
        <taxon>Actinomycetes</taxon>
        <taxon>Micrococcales</taxon>
        <taxon>Micrococcaceae</taxon>
        <taxon>Arthrobacter</taxon>
    </lineage>
</organism>
<feature type="transmembrane region" description="Helical" evidence="10">
    <location>
        <begin position="239"/>
        <end position="259"/>
    </location>
</feature>